<evidence type="ECO:0000259" key="7">
    <source>
        <dbReference type="Pfam" id="PF00441"/>
    </source>
</evidence>
<dbReference type="AlphaFoldDB" id="A0A916T1K6"/>
<dbReference type="CDD" id="cd00567">
    <property type="entry name" value="ACAD"/>
    <property type="match status" value="1"/>
</dbReference>
<feature type="compositionally biased region" description="Basic and acidic residues" evidence="6">
    <location>
        <begin position="19"/>
        <end position="30"/>
    </location>
</feature>
<dbReference type="GO" id="GO:0050660">
    <property type="term" value="F:flavin adenine dinucleotide binding"/>
    <property type="evidence" value="ECO:0007669"/>
    <property type="project" value="InterPro"/>
</dbReference>
<dbReference type="InterPro" id="IPR009075">
    <property type="entry name" value="AcylCo_DH/oxidase_C"/>
</dbReference>
<comment type="caution">
    <text evidence="9">The sequence shown here is derived from an EMBL/GenBank/DDBJ whole genome shotgun (WGS) entry which is preliminary data.</text>
</comment>
<evidence type="ECO:0000313" key="9">
    <source>
        <dbReference type="EMBL" id="GGB27716.1"/>
    </source>
</evidence>
<dbReference type="InterPro" id="IPR046373">
    <property type="entry name" value="Acyl-CoA_Oxase/DH_mid-dom_sf"/>
</dbReference>
<evidence type="ECO:0000259" key="8">
    <source>
        <dbReference type="Pfam" id="PF02771"/>
    </source>
</evidence>
<reference evidence="9" key="1">
    <citation type="journal article" date="2014" name="Int. J. Syst. Evol. Microbiol.">
        <title>Complete genome sequence of Corynebacterium casei LMG S-19264T (=DSM 44701T), isolated from a smear-ripened cheese.</title>
        <authorList>
            <consortium name="US DOE Joint Genome Institute (JGI-PGF)"/>
            <person name="Walter F."/>
            <person name="Albersmeier A."/>
            <person name="Kalinowski J."/>
            <person name="Ruckert C."/>
        </authorList>
    </citation>
    <scope>NUCLEOTIDE SEQUENCE</scope>
    <source>
        <strain evidence="9">CGMCC 1.15085</strain>
    </source>
</reference>
<dbReference type="GO" id="GO:0003995">
    <property type="term" value="F:acyl-CoA dehydrogenase activity"/>
    <property type="evidence" value="ECO:0007669"/>
    <property type="project" value="TreeGrafter"/>
</dbReference>
<dbReference type="PANTHER" id="PTHR43884:SF20">
    <property type="entry name" value="ACYL-COA DEHYDROGENASE FADE28"/>
    <property type="match status" value="1"/>
</dbReference>
<dbReference type="EMBL" id="BMHI01000003">
    <property type="protein sequence ID" value="GGB27716.1"/>
    <property type="molecule type" value="Genomic_DNA"/>
</dbReference>
<evidence type="ECO:0000313" key="10">
    <source>
        <dbReference type="Proteomes" id="UP000636793"/>
    </source>
</evidence>
<dbReference type="RefSeq" id="WP_188836637.1">
    <property type="nucleotide sequence ID" value="NZ_BMHI01000003.1"/>
</dbReference>
<dbReference type="Gene3D" id="1.20.140.10">
    <property type="entry name" value="Butyryl-CoA Dehydrogenase, subunit A, domain 3"/>
    <property type="match status" value="1"/>
</dbReference>
<feature type="domain" description="Acyl-CoA dehydrogenase/oxidase N-terminal" evidence="8">
    <location>
        <begin position="7"/>
        <end position="116"/>
    </location>
</feature>
<dbReference type="InterPro" id="IPR036250">
    <property type="entry name" value="AcylCo_DH-like_C"/>
</dbReference>
<evidence type="ECO:0000256" key="2">
    <source>
        <dbReference type="ARBA" id="ARBA00009347"/>
    </source>
</evidence>
<dbReference type="InterPro" id="IPR009100">
    <property type="entry name" value="AcylCoA_DH/oxidase_NM_dom_sf"/>
</dbReference>
<evidence type="ECO:0000256" key="6">
    <source>
        <dbReference type="SAM" id="MobiDB-lite"/>
    </source>
</evidence>
<accession>A0A916T1K6</accession>
<gene>
    <name evidence="9" type="ORF">GCM10011492_17410</name>
</gene>
<comment type="cofactor">
    <cofactor evidence="1">
        <name>FAD</name>
        <dbReference type="ChEBI" id="CHEBI:57692"/>
    </cofactor>
</comment>
<dbReference type="SUPFAM" id="SSF47203">
    <property type="entry name" value="Acyl-CoA dehydrogenase C-terminal domain-like"/>
    <property type="match status" value="1"/>
</dbReference>
<reference evidence="9" key="2">
    <citation type="submission" date="2020-09" db="EMBL/GenBank/DDBJ databases">
        <authorList>
            <person name="Sun Q."/>
            <person name="Zhou Y."/>
        </authorList>
    </citation>
    <scope>NUCLEOTIDE SEQUENCE</scope>
    <source>
        <strain evidence="9">CGMCC 1.15085</strain>
    </source>
</reference>
<organism evidence="9 10">
    <name type="scientific">Flexivirga endophytica</name>
    <dbReference type="NCBI Taxonomy" id="1849103"/>
    <lineage>
        <taxon>Bacteria</taxon>
        <taxon>Bacillati</taxon>
        <taxon>Actinomycetota</taxon>
        <taxon>Actinomycetes</taxon>
        <taxon>Micrococcales</taxon>
        <taxon>Dermacoccaceae</taxon>
        <taxon>Flexivirga</taxon>
    </lineage>
</organism>
<evidence type="ECO:0000256" key="1">
    <source>
        <dbReference type="ARBA" id="ARBA00001974"/>
    </source>
</evidence>
<dbReference type="PANTHER" id="PTHR43884">
    <property type="entry name" value="ACYL-COA DEHYDROGENASE"/>
    <property type="match status" value="1"/>
</dbReference>
<dbReference type="Pfam" id="PF02771">
    <property type="entry name" value="Acyl-CoA_dh_N"/>
    <property type="match status" value="1"/>
</dbReference>
<keyword evidence="3" id="KW-0285">Flavoprotein</keyword>
<sequence>MDFTFDDEQKALQDAVRELASRHAPAEAHGDVPVGPAQHDPKAWSAIAEMGLLALPFGEDVGGADASTVEVAIAATELGKARVVTAYADALTAAGLIAFGGSDEQRAKLLPDLLDGSSLIVPAFAEPGRAWSLDAYDVTASAADGDVTLTGTKEPVPFADVADKLVVTARVGERTGLFLVEGATVSGMRVRFDDTPAVALGSIDDAARAIQAGVNLGILAVAAEALGAMDAALPMTVEYLKTRKQFGVPLAAFQTLTQRAADMYVSLELARSTVLHAGMALAADPYDATVASRAKVVVGQSGRHVGQEAIQLHGGIGMTAEYAVGHFTARITAIEHTFGDTRWHLAALARDVAGHPQVDVLA</sequence>
<feature type="domain" description="Acyl-CoA dehydrogenase/oxidase C-terminal" evidence="7">
    <location>
        <begin position="209"/>
        <end position="351"/>
    </location>
</feature>
<feature type="region of interest" description="Disordered" evidence="6">
    <location>
        <begin position="19"/>
        <end position="38"/>
    </location>
</feature>
<dbReference type="Pfam" id="PF00441">
    <property type="entry name" value="Acyl-CoA_dh_1"/>
    <property type="match status" value="1"/>
</dbReference>
<dbReference type="InterPro" id="IPR037069">
    <property type="entry name" value="AcylCoA_DH/ox_N_sf"/>
</dbReference>
<evidence type="ECO:0000256" key="5">
    <source>
        <dbReference type="ARBA" id="ARBA00023002"/>
    </source>
</evidence>
<keyword evidence="4" id="KW-0274">FAD</keyword>
<name>A0A916T1K6_9MICO</name>
<evidence type="ECO:0000256" key="3">
    <source>
        <dbReference type="ARBA" id="ARBA00022630"/>
    </source>
</evidence>
<proteinExistence type="inferred from homology"/>
<dbReference type="Gene3D" id="2.40.110.10">
    <property type="entry name" value="Butyryl-CoA Dehydrogenase, subunit A, domain 2"/>
    <property type="match status" value="1"/>
</dbReference>
<protein>
    <submittedName>
        <fullName evidence="9">Acyl-CoA dehydrogenase</fullName>
    </submittedName>
</protein>
<dbReference type="Proteomes" id="UP000636793">
    <property type="component" value="Unassembled WGS sequence"/>
</dbReference>
<keyword evidence="5" id="KW-0560">Oxidoreductase</keyword>
<dbReference type="Gene3D" id="1.10.540.10">
    <property type="entry name" value="Acyl-CoA dehydrogenase/oxidase, N-terminal domain"/>
    <property type="match status" value="1"/>
</dbReference>
<keyword evidence="10" id="KW-1185">Reference proteome</keyword>
<dbReference type="SUPFAM" id="SSF56645">
    <property type="entry name" value="Acyl-CoA dehydrogenase NM domain-like"/>
    <property type="match status" value="1"/>
</dbReference>
<dbReference type="InterPro" id="IPR013786">
    <property type="entry name" value="AcylCoA_DH/ox_N"/>
</dbReference>
<evidence type="ECO:0000256" key="4">
    <source>
        <dbReference type="ARBA" id="ARBA00022827"/>
    </source>
</evidence>
<comment type="similarity">
    <text evidence="2">Belongs to the acyl-CoA dehydrogenase family.</text>
</comment>